<evidence type="ECO:0000313" key="1">
    <source>
        <dbReference type="EMBL" id="OAF63473.1"/>
    </source>
</evidence>
<gene>
    <name evidence="1" type="ORF">VC83_00648</name>
</gene>
<dbReference type="GeneID" id="36283741"/>
<dbReference type="Proteomes" id="UP000077154">
    <property type="component" value="Unassembled WGS sequence"/>
</dbReference>
<reference evidence="1" key="1">
    <citation type="submission" date="2016-03" db="EMBL/GenBank/DDBJ databases">
        <title>Updated assembly of Pseudogymnoascus destructans, the fungus causing white-nose syndrome of bats.</title>
        <authorList>
            <person name="Palmer J.M."/>
            <person name="Drees K.P."/>
            <person name="Foster J.T."/>
            <person name="Lindner D.L."/>
        </authorList>
    </citation>
    <scope>NUCLEOTIDE SEQUENCE [LARGE SCALE GENOMIC DNA]</scope>
    <source>
        <strain evidence="1">20631-21</strain>
    </source>
</reference>
<accession>A0A177AQ21</accession>
<dbReference type="RefSeq" id="XP_024328741.1">
    <property type="nucleotide sequence ID" value="XM_024464335.1"/>
</dbReference>
<dbReference type="OrthoDB" id="2322999at2759"/>
<protein>
    <submittedName>
        <fullName evidence="1">Uncharacterized protein</fullName>
    </submittedName>
</protein>
<dbReference type="VEuPathDB" id="FungiDB:GMDG_05323"/>
<dbReference type="AlphaFoldDB" id="A0A177AQ21"/>
<name>A0A177AQ21_9PEZI</name>
<dbReference type="eggNOG" id="ENOG502STC1">
    <property type="taxonomic scope" value="Eukaryota"/>
</dbReference>
<organism evidence="1">
    <name type="scientific">Pseudogymnoascus destructans</name>
    <dbReference type="NCBI Taxonomy" id="655981"/>
    <lineage>
        <taxon>Eukaryota</taxon>
        <taxon>Fungi</taxon>
        <taxon>Dikarya</taxon>
        <taxon>Ascomycota</taxon>
        <taxon>Pezizomycotina</taxon>
        <taxon>Leotiomycetes</taxon>
        <taxon>Thelebolales</taxon>
        <taxon>Thelebolaceae</taxon>
        <taxon>Pseudogymnoascus</taxon>
    </lineage>
</organism>
<proteinExistence type="predicted"/>
<sequence>MASSTIFPYSSTHYNTLPEFFTAKETFKAKDASKTIDTTLASLFLRHKVHENLGIQMLHTHFAIGDDERLVSIGAVAVPIELDIIVGSAIKPLVYRFVDSGVAVCEWTQGNDANEVDLSSPQYAAFMAELRTALDEAGLIDVLGIFVRQPGDGEMKGVEFTAGRANITLHKDEPTDGGKSVEASWVFMGKTIEPGDATTCTMSACNSWCQEFVGNHSSRHKEKGGRYALGRETQGASFKDPNPPVELPSPTELAALTELAAAAPTELAASVDIDTPVMSACNSWCQEFVGNHSSRHKEKGGRYALEAETQGFSANFMNAPVPVEAPIEPVTRVMSVCNSWCQEFVGNHSSRHKEKGG</sequence>
<dbReference type="EMBL" id="KV441386">
    <property type="protein sequence ID" value="OAF63473.1"/>
    <property type="molecule type" value="Genomic_DNA"/>
</dbReference>